<evidence type="ECO:0000313" key="1">
    <source>
        <dbReference type="EMBL" id="ELP55091.1"/>
    </source>
</evidence>
<name>L7E8C8_MICAE</name>
<proteinExistence type="predicted"/>
<protein>
    <submittedName>
        <fullName evidence="1">Uncharacterized protein</fullName>
    </submittedName>
</protein>
<dbReference type="Proteomes" id="UP000010932">
    <property type="component" value="Unassembled WGS sequence"/>
</dbReference>
<dbReference type="AlphaFoldDB" id="L7E8C8"/>
<dbReference type="PATRIC" id="fig|1134457.3.peg.3025"/>
<organism evidence="1 2">
    <name type="scientific">Microcystis aeruginosa TAIHU98</name>
    <dbReference type="NCBI Taxonomy" id="1134457"/>
    <lineage>
        <taxon>Bacteria</taxon>
        <taxon>Bacillati</taxon>
        <taxon>Cyanobacteriota</taxon>
        <taxon>Cyanophyceae</taxon>
        <taxon>Oscillatoriophycideae</taxon>
        <taxon>Chroococcales</taxon>
        <taxon>Microcystaceae</taxon>
        <taxon>Microcystis</taxon>
    </lineage>
</organism>
<sequence length="47" mass="5146">MKLLFTKINGGRNLTGCFPFPKNSLALTATTPDKFSLTMEWALSPSV</sequence>
<evidence type="ECO:0000313" key="2">
    <source>
        <dbReference type="Proteomes" id="UP000010932"/>
    </source>
</evidence>
<gene>
    <name evidence="1" type="ORF">O53_3919</name>
</gene>
<dbReference type="EMBL" id="ANKQ01000002">
    <property type="protein sequence ID" value="ELP55091.1"/>
    <property type="molecule type" value="Genomic_DNA"/>
</dbReference>
<comment type="caution">
    <text evidence="1">The sequence shown here is derived from an EMBL/GenBank/DDBJ whole genome shotgun (WGS) entry which is preliminary data.</text>
</comment>
<accession>L7E8C8</accession>
<reference evidence="1 2" key="1">
    <citation type="journal article" date="2013" name="Genome Announc.">
        <title>Whole-Genome Sequence of Microcystis aeruginosa TAIHU98, a Nontoxic Bloom-Forming Strain Isolated from Taihu Lake, China.</title>
        <authorList>
            <person name="Yang C."/>
            <person name="Zhang W."/>
            <person name="Ren M."/>
            <person name="Song L."/>
            <person name="Li T."/>
            <person name="Zhao J."/>
        </authorList>
    </citation>
    <scope>NUCLEOTIDE SEQUENCE [LARGE SCALE GENOMIC DNA]</scope>
    <source>
        <strain evidence="1 2">TAIHU98</strain>
    </source>
</reference>